<dbReference type="GO" id="GO:0019878">
    <property type="term" value="P:lysine biosynthetic process via aminoadipic acid"/>
    <property type="evidence" value="ECO:0007669"/>
    <property type="project" value="TreeGrafter"/>
</dbReference>
<dbReference type="InterPro" id="IPR008278">
    <property type="entry name" value="4-PPantetheinyl_Trfase_dom"/>
</dbReference>
<evidence type="ECO:0000256" key="2">
    <source>
        <dbReference type="ARBA" id="ARBA00010990"/>
    </source>
</evidence>
<dbReference type="Pfam" id="PF22624">
    <property type="entry name" value="AASDHPPT_N"/>
    <property type="match status" value="1"/>
</dbReference>
<reference evidence="8 9" key="1">
    <citation type="journal article" date="2015" name="Microbiome">
        <title>Genomic resolution of linkages in carbon, nitrogen, and sulfur cycling among widespread estuary sediment bacteria.</title>
        <authorList>
            <person name="Baker B.J."/>
            <person name="Lazar C.S."/>
            <person name="Teske A.P."/>
            <person name="Dick G.J."/>
        </authorList>
    </citation>
    <scope>NUCLEOTIDE SEQUENCE [LARGE SCALE GENOMIC DNA]</scope>
    <source>
        <strain evidence="8">DG_54_3</strain>
    </source>
</reference>
<dbReference type="Gene3D" id="3.90.470.20">
    <property type="entry name" value="4'-phosphopantetheinyl transferase domain"/>
    <property type="match status" value="2"/>
</dbReference>
<sequence>MLEVYAVKQEEKVDDLKYEKLLSCISEEAKSQVKRFKKWEDAQRKLIAETLIRSITRKKLNLKNDAILFEKNDYGKPFLKNRPDFHFSISHAGAWVVCAVSEKEIGIDVEKVAPIDFEIAKKLFSKEEYDELMLREGKERLDYFYSLWTLKESYIKAVGKGLSMPLNDFTISIKHKKIVLRSNIQDGSYNFRQFEIDKGYKLSVCVMGEINEGKLVVQTLKHKMRKNSALENSLGQPA</sequence>
<keyword evidence="3" id="KW-0808">Transferase</keyword>
<dbReference type="InterPro" id="IPR004568">
    <property type="entry name" value="Ppantetheine-prot_Trfase_dom"/>
</dbReference>
<dbReference type="SUPFAM" id="SSF56214">
    <property type="entry name" value="4'-phosphopantetheinyl transferase"/>
    <property type="match status" value="2"/>
</dbReference>
<accession>A0A0S7XSN9</accession>
<dbReference type="PATRIC" id="fig|1703775.3.peg.1396"/>
<evidence type="ECO:0000256" key="5">
    <source>
        <dbReference type="ARBA" id="ARBA00022842"/>
    </source>
</evidence>
<evidence type="ECO:0000256" key="1">
    <source>
        <dbReference type="ARBA" id="ARBA00001946"/>
    </source>
</evidence>
<name>A0A0S7XSN9_UNCSA</name>
<evidence type="ECO:0000259" key="7">
    <source>
        <dbReference type="Pfam" id="PF22624"/>
    </source>
</evidence>
<protein>
    <submittedName>
        <fullName evidence="8">Uncharacterized protein</fullName>
    </submittedName>
</protein>
<dbReference type="PANTHER" id="PTHR12215:SF10">
    <property type="entry name" value="L-AMINOADIPATE-SEMIALDEHYDE DEHYDROGENASE-PHOSPHOPANTETHEINYL TRANSFERASE"/>
    <property type="match status" value="1"/>
</dbReference>
<keyword evidence="5" id="KW-0460">Magnesium</keyword>
<gene>
    <name evidence="8" type="ORF">AMJ44_11945</name>
</gene>
<proteinExistence type="inferred from homology"/>
<dbReference type="AlphaFoldDB" id="A0A0S7XSN9"/>
<dbReference type="NCBIfam" id="TIGR00556">
    <property type="entry name" value="pantethn_trn"/>
    <property type="match status" value="1"/>
</dbReference>
<dbReference type="Pfam" id="PF01648">
    <property type="entry name" value="ACPS"/>
    <property type="match status" value="1"/>
</dbReference>
<dbReference type="GO" id="GO:0006633">
    <property type="term" value="P:fatty acid biosynthetic process"/>
    <property type="evidence" value="ECO:0007669"/>
    <property type="project" value="InterPro"/>
</dbReference>
<feature type="domain" description="4'-phosphopantetheinyl transferase" evidence="6">
    <location>
        <begin position="105"/>
        <end position="205"/>
    </location>
</feature>
<evidence type="ECO:0000256" key="4">
    <source>
        <dbReference type="ARBA" id="ARBA00022723"/>
    </source>
</evidence>
<evidence type="ECO:0000259" key="6">
    <source>
        <dbReference type="Pfam" id="PF01648"/>
    </source>
</evidence>
<keyword evidence="4" id="KW-0479">Metal-binding</keyword>
<organism evidence="8 9">
    <name type="scientific">candidate division WOR-1 bacterium DG_54_3</name>
    <dbReference type="NCBI Taxonomy" id="1703775"/>
    <lineage>
        <taxon>Bacteria</taxon>
        <taxon>Bacillati</taxon>
        <taxon>Saganbacteria</taxon>
    </lineage>
</organism>
<dbReference type="Proteomes" id="UP000051861">
    <property type="component" value="Unassembled WGS sequence"/>
</dbReference>
<evidence type="ECO:0000313" key="8">
    <source>
        <dbReference type="EMBL" id="KPJ64908.1"/>
    </source>
</evidence>
<feature type="domain" description="4'-phosphopantetheinyl transferase N-terminal" evidence="7">
    <location>
        <begin position="17"/>
        <end position="101"/>
    </location>
</feature>
<dbReference type="GO" id="GO:0008897">
    <property type="term" value="F:holo-[acyl-carrier-protein] synthase activity"/>
    <property type="evidence" value="ECO:0007669"/>
    <property type="project" value="InterPro"/>
</dbReference>
<dbReference type="EMBL" id="LIZX01000158">
    <property type="protein sequence ID" value="KPJ64908.1"/>
    <property type="molecule type" value="Genomic_DNA"/>
</dbReference>
<dbReference type="GO" id="GO:0000287">
    <property type="term" value="F:magnesium ion binding"/>
    <property type="evidence" value="ECO:0007669"/>
    <property type="project" value="InterPro"/>
</dbReference>
<dbReference type="PANTHER" id="PTHR12215">
    <property type="entry name" value="PHOSPHOPANTETHEINE TRANSFERASE"/>
    <property type="match status" value="1"/>
</dbReference>
<dbReference type="InterPro" id="IPR050559">
    <property type="entry name" value="P-Pant_transferase_sf"/>
</dbReference>
<comment type="caution">
    <text evidence="8">The sequence shown here is derived from an EMBL/GenBank/DDBJ whole genome shotgun (WGS) entry which is preliminary data.</text>
</comment>
<dbReference type="InterPro" id="IPR037143">
    <property type="entry name" value="4-PPantetheinyl_Trfase_dom_sf"/>
</dbReference>
<dbReference type="GO" id="GO:0005829">
    <property type="term" value="C:cytosol"/>
    <property type="evidence" value="ECO:0007669"/>
    <property type="project" value="TreeGrafter"/>
</dbReference>
<comment type="similarity">
    <text evidence="2">Belongs to the P-Pant transferase superfamily. Gsp/Sfp/HetI/AcpT family.</text>
</comment>
<evidence type="ECO:0000256" key="3">
    <source>
        <dbReference type="ARBA" id="ARBA00022679"/>
    </source>
</evidence>
<evidence type="ECO:0000313" key="9">
    <source>
        <dbReference type="Proteomes" id="UP000051861"/>
    </source>
</evidence>
<dbReference type="InterPro" id="IPR055066">
    <property type="entry name" value="AASDHPPT_N"/>
</dbReference>
<comment type="cofactor">
    <cofactor evidence="1">
        <name>Mg(2+)</name>
        <dbReference type="ChEBI" id="CHEBI:18420"/>
    </cofactor>
</comment>